<keyword evidence="3" id="KW-1185">Reference proteome</keyword>
<sequence>MSKRALHQRSGRGWATTDHDQARYWKAALTTRVVALIGGAQEPNGGTIDDYASWRRRSTNQAAAPTITITTPTPAQGIDRRLARSGGGAPAGEAAWLVRGVVDADGDAEADAIGRPEGSGREGNEASGGMEDGS</sequence>
<evidence type="ECO:0000256" key="1">
    <source>
        <dbReference type="SAM" id="MobiDB-lite"/>
    </source>
</evidence>
<reference evidence="2" key="2">
    <citation type="submission" date="2022-09" db="EMBL/GenBank/DDBJ databases">
        <title>Biosynthetic gene clusters of Dactylosporangioum fulvum.</title>
        <authorList>
            <person name="Caradec T."/>
        </authorList>
    </citation>
    <scope>NUCLEOTIDE SEQUENCE</scope>
    <source>
        <strain evidence="2">NRRL B-16292</strain>
    </source>
</reference>
<evidence type="ECO:0000313" key="2">
    <source>
        <dbReference type="EMBL" id="UWP82489.1"/>
    </source>
</evidence>
<reference evidence="2" key="1">
    <citation type="submission" date="2021-04" db="EMBL/GenBank/DDBJ databases">
        <authorList>
            <person name="Hartkoorn R.C."/>
            <person name="Beaudoing E."/>
            <person name="Hot D."/>
        </authorList>
    </citation>
    <scope>NUCLEOTIDE SEQUENCE</scope>
    <source>
        <strain evidence="2">NRRL B-16292</strain>
    </source>
</reference>
<dbReference type="Proteomes" id="UP001059617">
    <property type="component" value="Chromosome"/>
</dbReference>
<name>A0ABY5VZP4_9ACTN</name>
<organism evidence="2 3">
    <name type="scientific">Dactylosporangium fulvum</name>
    <dbReference type="NCBI Taxonomy" id="53359"/>
    <lineage>
        <taxon>Bacteria</taxon>
        <taxon>Bacillati</taxon>
        <taxon>Actinomycetota</taxon>
        <taxon>Actinomycetes</taxon>
        <taxon>Micromonosporales</taxon>
        <taxon>Micromonosporaceae</taxon>
        <taxon>Dactylosporangium</taxon>
    </lineage>
</organism>
<protein>
    <submittedName>
        <fullName evidence="2">Uncharacterized protein</fullName>
    </submittedName>
</protein>
<feature type="compositionally biased region" description="Low complexity" evidence="1">
    <location>
        <begin position="62"/>
        <end position="75"/>
    </location>
</feature>
<gene>
    <name evidence="2" type="ORF">Dfulv_46875</name>
</gene>
<proteinExistence type="predicted"/>
<dbReference type="RefSeq" id="WP_259860259.1">
    <property type="nucleotide sequence ID" value="NZ_BAAAST010000070.1"/>
</dbReference>
<evidence type="ECO:0000313" key="3">
    <source>
        <dbReference type="Proteomes" id="UP001059617"/>
    </source>
</evidence>
<accession>A0ABY5VZP4</accession>
<dbReference type="EMBL" id="CP073720">
    <property type="protein sequence ID" value="UWP82489.1"/>
    <property type="molecule type" value="Genomic_DNA"/>
</dbReference>
<feature type="compositionally biased region" description="Basic and acidic residues" evidence="1">
    <location>
        <begin position="112"/>
        <end position="124"/>
    </location>
</feature>
<feature type="region of interest" description="Disordered" evidence="1">
    <location>
        <begin position="62"/>
        <end position="90"/>
    </location>
</feature>
<feature type="region of interest" description="Disordered" evidence="1">
    <location>
        <begin position="107"/>
        <end position="134"/>
    </location>
</feature>